<dbReference type="PANTHER" id="PTHR32305">
    <property type="match status" value="1"/>
</dbReference>
<evidence type="ECO:0000313" key="3">
    <source>
        <dbReference type="Proteomes" id="UP001073122"/>
    </source>
</evidence>
<dbReference type="InterPro" id="IPR057938">
    <property type="entry name" value="TreTu_C"/>
</dbReference>
<organism evidence="2 3">
    <name type="scientific">Chryseobacterium formosus</name>
    <dbReference type="NCBI Taxonomy" id="1537363"/>
    <lineage>
        <taxon>Bacteria</taxon>
        <taxon>Pseudomonadati</taxon>
        <taxon>Bacteroidota</taxon>
        <taxon>Flavobacteriia</taxon>
        <taxon>Flavobacteriales</taxon>
        <taxon>Weeksellaceae</taxon>
        <taxon>Chryseobacterium group</taxon>
        <taxon>Chryseobacterium</taxon>
    </lineage>
</organism>
<gene>
    <name evidence="2" type="ORF">OF897_17400</name>
</gene>
<proteinExistence type="predicted"/>
<protein>
    <recommendedName>
        <fullName evidence="1">TreTu toxin C-terminal domain-containing protein</fullName>
    </recommendedName>
</protein>
<dbReference type="EMBL" id="JAOVZW010000022">
    <property type="protein sequence ID" value="MCX8525694.1"/>
    <property type="molecule type" value="Genomic_DNA"/>
</dbReference>
<keyword evidence="3" id="KW-1185">Reference proteome</keyword>
<dbReference type="RefSeq" id="WP_323809077.1">
    <property type="nucleotide sequence ID" value="NZ_JAOVZW010000022.1"/>
</dbReference>
<dbReference type="NCBIfam" id="TIGR03696">
    <property type="entry name" value="Rhs_assc_core"/>
    <property type="match status" value="1"/>
</dbReference>
<dbReference type="InterPro" id="IPR022385">
    <property type="entry name" value="Rhs_assc_core"/>
</dbReference>
<evidence type="ECO:0000259" key="1">
    <source>
        <dbReference type="Pfam" id="PF24691"/>
    </source>
</evidence>
<feature type="domain" description="TreTu toxin C-terminal" evidence="1">
    <location>
        <begin position="225"/>
        <end position="322"/>
    </location>
</feature>
<reference evidence="2" key="1">
    <citation type="submission" date="2022-10" db="EMBL/GenBank/DDBJ databases">
        <title>Chryseobacterium sp. nov., a novel bacterial species.</title>
        <authorList>
            <person name="Cao Y."/>
        </authorList>
    </citation>
    <scope>NUCLEOTIDE SEQUENCE</scope>
    <source>
        <strain evidence="2">CCTCC AB2015118</strain>
    </source>
</reference>
<dbReference type="Proteomes" id="UP001073122">
    <property type="component" value="Unassembled WGS sequence"/>
</dbReference>
<dbReference type="PANTHER" id="PTHR32305:SF15">
    <property type="entry name" value="PROTEIN RHSA-RELATED"/>
    <property type="match status" value="1"/>
</dbReference>
<dbReference type="InterPro" id="IPR050708">
    <property type="entry name" value="T6SS_VgrG/RHS"/>
</dbReference>
<name>A0ABT3XVL6_9FLAO</name>
<dbReference type="Gene3D" id="2.180.10.10">
    <property type="entry name" value="RHS repeat-associated core"/>
    <property type="match status" value="1"/>
</dbReference>
<accession>A0ABT3XVL6</accession>
<evidence type="ECO:0000313" key="2">
    <source>
        <dbReference type="EMBL" id="MCX8525694.1"/>
    </source>
</evidence>
<feature type="non-terminal residue" evidence="2">
    <location>
        <position position="1"/>
    </location>
</feature>
<dbReference type="Pfam" id="PF24691">
    <property type="entry name" value="TreTu_C"/>
    <property type="match status" value="1"/>
</dbReference>
<sequence length="331" mass="36958">DNPYKYNAKEFDVSTGYYYYGARYYDPKRSFWLSVDPLEEITNSPYAYVWNDPVNFADPTGMMGERVGGRIKDWYRDRLGNVSWYDSQEDQIKGKNGETLTRLGKSGSYVNTNGTTTYLNRDRTVTEGLNTSSTLKPTQMSGAAMYGNDAPQISSSSKRLMVFAEFDTTKYYPVIIDRFAASGFHPALTDPSAKTFELYAEGLAGGYLFKAFRGVLFYDAGIQYTKVGHWSTKESYIIMSEKGVVVPEQGGLTFFSTSGPEGWTAAPKGWVYSEMEIQSNSLIQAGTKDWLKAVHPESAVNGQSQIRAVLKKGGQLTPPLRNLTPILKTKL</sequence>
<comment type="caution">
    <text evidence="2">The sequence shown here is derived from an EMBL/GenBank/DDBJ whole genome shotgun (WGS) entry which is preliminary data.</text>
</comment>